<accession>A0ABM1EPX6</accession>
<comment type="subunit">
    <text evidence="4">Homodimer. Associates with internalized INSR complexes on Golgi/endosomal membranes. Interacts with INSR; ATIC together with PRKAA2/AMPK2 and HACD3/PTPLAD1 is proposed to be part of a signaling network regulating INSR autophosphorylation and endocytosis.</text>
</comment>
<comment type="catalytic activity">
    <reaction evidence="6">
        <text>IMP + H2O = 5-formamido-1-(5-phospho-D-ribosyl)imidazole-4-carboxamide</text>
        <dbReference type="Rhea" id="RHEA:18445"/>
        <dbReference type="ChEBI" id="CHEBI:15377"/>
        <dbReference type="ChEBI" id="CHEBI:58053"/>
        <dbReference type="ChEBI" id="CHEBI:58467"/>
        <dbReference type="EC" id="3.5.4.10"/>
    </reaction>
    <physiologicalReaction direction="right-to-left" evidence="6">
        <dbReference type="Rhea" id="RHEA:18447"/>
    </physiologicalReaction>
</comment>
<dbReference type="Proteomes" id="UP000695022">
    <property type="component" value="Unplaced"/>
</dbReference>
<gene>
    <name evidence="9" type="primary">LOC106814443</name>
</gene>
<dbReference type="PANTHER" id="PTHR11692">
    <property type="entry name" value="BIFUNCTIONAL PURINE BIOSYNTHESIS PROTEIN PURH"/>
    <property type="match status" value="1"/>
</dbReference>
<organism evidence="8 9">
    <name type="scientific">Priapulus caudatus</name>
    <name type="common">Priapulid worm</name>
    <dbReference type="NCBI Taxonomy" id="37621"/>
    <lineage>
        <taxon>Eukaryota</taxon>
        <taxon>Metazoa</taxon>
        <taxon>Ecdysozoa</taxon>
        <taxon>Scalidophora</taxon>
        <taxon>Priapulida</taxon>
        <taxon>Priapulimorpha</taxon>
        <taxon>Priapulimorphida</taxon>
        <taxon>Priapulidae</taxon>
        <taxon>Priapulus</taxon>
    </lineage>
</organism>
<evidence type="ECO:0000259" key="7">
    <source>
        <dbReference type="PROSITE" id="PS51855"/>
    </source>
</evidence>
<dbReference type="InterPro" id="IPR002695">
    <property type="entry name" value="PurH-like"/>
</dbReference>
<dbReference type="SUPFAM" id="SSF52335">
    <property type="entry name" value="Methylglyoxal synthase-like"/>
    <property type="match status" value="1"/>
</dbReference>
<dbReference type="PANTHER" id="PTHR11692:SF0">
    <property type="entry name" value="BIFUNCTIONAL PURINE BIOSYNTHESIS PROTEIN ATIC"/>
    <property type="match status" value="1"/>
</dbReference>
<reference evidence="9" key="1">
    <citation type="submission" date="2025-08" db="UniProtKB">
        <authorList>
            <consortium name="RefSeq"/>
        </authorList>
    </citation>
    <scope>IDENTIFICATION</scope>
</reference>
<dbReference type="Pfam" id="PF02142">
    <property type="entry name" value="MGS"/>
    <property type="match status" value="1"/>
</dbReference>
<dbReference type="SMART" id="SM00851">
    <property type="entry name" value="MGS"/>
    <property type="match status" value="1"/>
</dbReference>
<dbReference type="InterPro" id="IPR036914">
    <property type="entry name" value="MGS-like_dom_sf"/>
</dbReference>
<dbReference type="RefSeq" id="XP_014674247.1">
    <property type="nucleotide sequence ID" value="XM_014818761.1"/>
</dbReference>
<dbReference type="PROSITE" id="PS51855">
    <property type="entry name" value="MGS"/>
    <property type="match status" value="1"/>
</dbReference>
<evidence type="ECO:0000256" key="2">
    <source>
        <dbReference type="ARBA" id="ARBA00017905"/>
    </source>
</evidence>
<comment type="catalytic activity">
    <reaction evidence="1">
        <text>10-formyldihydrofolate + 5-amino-1-(5-phospho-beta-D-ribosyl)imidazole-4-carboxamide = 5-formamido-1-(5-phospho-D-ribosyl)imidazole-4-carboxamide + 7,8-dihydrofolate</text>
        <dbReference type="Rhea" id="RHEA:59144"/>
        <dbReference type="ChEBI" id="CHEBI:57451"/>
        <dbReference type="ChEBI" id="CHEBI:57452"/>
        <dbReference type="ChEBI" id="CHEBI:58467"/>
        <dbReference type="ChEBI" id="CHEBI:58475"/>
    </reaction>
    <physiologicalReaction direction="left-to-right" evidence="1">
        <dbReference type="Rhea" id="RHEA:59145"/>
    </physiologicalReaction>
</comment>
<sequence>MFGIMAESSELAVLSVSNKQGLTTFAKQLHDIGFQLVASGGTARAIREAGLPVKNVEEITGAAEMLGGRVKTLHPAVHVAATSNQKSQVLKPKFSDPSSLVYSSLVVVTCDAVVFMLTIAVAVAAAAAAAGGVA</sequence>
<proteinExistence type="predicted"/>
<name>A0ABM1EPX6_PRICU</name>
<evidence type="ECO:0000256" key="3">
    <source>
        <dbReference type="ARBA" id="ARBA00032307"/>
    </source>
</evidence>
<keyword evidence="8" id="KW-1185">Reference proteome</keyword>
<evidence type="ECO:0000256" key="4">
    <source>
        <dbReference type="ARBA" id="ARBA00046691"/>
    </source>
</evidence>
<comment type="catalytic activity">
    <reaction evidence="5">
        <text>(6R)-10-formyltetrahydrofolate + 5-amino-1-(5-phospho-beta-D-ribosyl)imidazole-4-carboxamide = 5-formamido-1-(5-phospho-D-ribosyl)imidazole-4-carboxamide + (6S)-5,6,7,8-tetrahydrofolate</text>
        <dbReference type="Rhea" id="RHEA:22192"/>
        <dbReference type="ChEBI" id="CHEBI:57453"/>
        <dbReference type="ChEBI" id="CHEBI:58467"/>
        <dbReference type="ChEBI" id="CHEBI:58475"/>
        <dbReference type="ChEBI" id="CHEBI:195366"/>
        <dbReference type="EC" id="2.1.2.3"/>
    </reaction>
    <physiologicalReaction direction="left-to-right" evidence="5">
        <dbReference type="Rhea" id="RHEA:22193"/>
    </physiologicalReaction>
</comment>
<evidence type="ECO:0000256" key="5">
    <source>
        <dbReference type="ARBA" id="ARBA00047515"/>
    </source>
</evidence>
<evidence type="ECO:0000256" key="6">
    <source>
        <dbReference type="ARBA" id="ARBA00048341"/>
    </source>
</evidence>
<dbReference type="GeneID" id="106814443"/>
<dbReference type="Gene3D" id="3.40.50.1380">
    <property type="entry name" value="Methylglyoxal synthase-like domain"/>
    <property type="match status" value="1"/>
</dbReference>
<evidence type="ECO:0000313" key="9">
    <source>
        <dbReference type="RefSeq" id="XP_014674247.1"/>
    </source>
</evidence>
<evidence type="ECO:0000313" key="8">
    <source>
        <dbReference type="Proteomes" id="UP000695022"/>
    </source>
</evidence>
<dbReference type="InterPro" id="IPR011607">
    <property type="entry name" value="MGS-like_dom"/>
</dbReference>
<feature type="domain" description="MGS-like" evidence="7">
    <location>
        <begin position="1"/>
        <end position="134"/>
    </location>
</feature>
<protein>
    <recommendedName>
        <fullName evidence="2">Bifunctional purine biosynthesis protein ATIC</fullName>
    </recommendedName>
    <alternativeName>
        <fullName evidence="3">AICAR transformylase/inosine monophosphate cyclohydrolase</fullName>
    </alternativeName>
</protein>
<evidence type="ECO:0000256" key="1">
    <source>
        <dbReference type="ARBA" id="ARBA00000945"/>
    </source>
</evidence>